<evidence type="ECO:0000313" key="2">
    <source>
        <dbReference type="Proteomes" id="UP000177177"/>
    </source>
</evidence>
<dbReference type="InterPro" id="IPR007405">
    <property type="entry name" value="Phage_KVP40_Orf299"/>
</dbReference>
<dbReference type="Pfam" id="PF04308">
    <property type="entry name" value="RNaseH_like"/>
    <property type="match status" value="1"/>
</dbReference>
<organism evidence="1 2">
    <name type="scientific">Candidatus Sungbacteria bacterium RIFCSPHIGHO2_02_FULL_53_17</name>
    <dbReference type="NCBI Taxonomy" id="1802275"/>
    <lineage>
        <taxon>Bacteria</taxon>
        <taxon>Candidatus Sungiibacteriota</taxon>
    </lineage>
</organism>
<evidence type="ECO:0008006" key="3">
    <source>
        <dbReference type="Google" id="ProtNLM"/>
    </source>
</evidence>
<dbReference type="PANTHER" id="PTHR39961:SF1">
    <property type="entry name" value="DUF458 DOMAIN-CONTAINING PROTEIN"/>
    <property type="match status" value="1"/>
</dbReference>
<sequence>MTLFSTPNRGGMTLSEVVADIACFVQSQPERFYKIIIGSDSEAASPAAIVTAVTVWRVGNGAVHFWTTAQERSFAVMRDRIWAEAIRSITLAQEVRGRLEVALGDDFFWDGNEVHVDIGTNGPTRELVDSVSGMIRGYNFVPVIKPYSFGASVVADRHT</sequence>
<gene>
    <name evidence="1" type="ORF">A3C92_02110</name>
</gene>
<dbReference type="Proteomes" id="UP000177177">
    <property type="component" value="Unassembled WGS sequence"/>
</dbReference>
<evidence type="ECO:0000313" key="1">
    <source>
        <dbReference type="EMBL" id="OHA03128.1"/>
    </source>
</evidence>
<dbReference type="PANTHER" id="PTHR39961">
    <property type="entry name" value="HYPOTHETICAL CYTOSOLIC PROTEIN"/>
    <property type="match status" value="1"/>
</dbReference>
<reference evidence="1 2" key="1">
    <citation type="journal article" date="2016" name="Nat. Commun.">
        <title>Thousands of microbial genomes shed light on interconnected biogeochemical processes in an aquifer system.</title>
        <authorList>
            <person name="Anantharaman K."/>
            <person name="Brown C.T."/>
            <person name="Hug L.A."/>
            <person name="Sharon I."/>
            <person name="Castelle C.J."/>
            <person name="Probst A.J."/>
            <person name="Thomas B.C."/>
            <person name="Singh A."/>
            <person name="Wilkins M.J."/>
            <person name="Karaoz U."/>
            <person name="Brodie E.L."/>
            <person name="Williams K.H."/>
            <person name="Hubbard S.S."/>
            <person name="Banfield J.F."/>
        </authorList>
    </citation>
    <scope>NUCLEOTIDE SEQUENCE [LARGE SCALE GENOMIC DNA]</scope>
</reference>
<protein>
    <recommendedName>
        <fullName evidence="3">DUF458 domain-containing protein</fullName>
    </recommendedName>
</protein>
<accession>A0A1G2KUK9</accession>
<name>A0A1G2KUK9_9BACT</name>
<dbReference type="EMBL" id="MHQN01000024">
    <property type="protein sequence ID" value="OHA03128.1"/>
    <property type="molecule type" value="Genomic_DNA"/>
</dbReference>
<proteinExistence type="predicted"/>
<comment type="caution">
    <text evidence="1">The sequence shown here is derived from an EMBL/GenBank/DDBJ whole genome shotgun (WGS) entry which is preliminary data.</text>
</comment>
<dbReference type="AlphaFoldDB" id="A0A1G2KUK9"/>